<sequence>MTQSTDSKTAKHPFQDQAKEVKGVVYLEQQGWKVDGGEACVGRICLELSPSDNLGTVTTCNSQTFTENKVFDSCRDLSHLTSYLHWTHDNATSNLDIAFGHTGISATNQWVSRAINPSNDLNTSMTGSQALGTISPSGGAPRVYASSIPDYSPTFSEGNISYPHSGLTATHQNSEITIYATLALPNGTTTLVHLWKDRPVSAFTPAMHSMTPANTQSKESLDLLSGASQAGSSGDSLRRRRNVHGILNAMSWGTLMPLGAIIARYLKVFKSADPAWFYLHVTCQTSAYIVGVAGWGTGLKLGHDSAGIEYNTHRTLGIVLFCLGTLQVFALLLRPNKDHKIRIYWNFYHYAIGYATIIISIVNIFQGFDALEASVGDRYNDWKHAYIGIIAALGGIAVILEAYTWIIVLKRKKSANKTAHGINGTNGVNGYGSSAQHV</sequence>
<accession>T2DNL6</accession>
<comment type="function">
    <text evidence="10">May act as a catecholamine-responsive trans-membrane electron transporter.</text>
</comment>
<feature type="binding site" description="axial binding residue" evidence="12">
    <location>
        <position position="280"/>
    </location>
    <ligand>
        <name>heme b</name>
        <dbReference type="ChEBI" id="CHEBI:60344"/>
        <label>1</label>
    </ligand>
    <ligandPart>
        <name>Fe</name>
        <dbReference type="ChEBI" id="CHEBI:18248"/>
    </ligandPart>
</feature>
<dbReference type="PIRSF" id="PIRSF037471">
    <property type="entry name" value="UCP037471"/>
    <property type="match status" value="1"/>
</dbReference>
<dbReference type="InterPro" id="IPR017214">
    <property type="entry name" value="UCP037471"/>
</dbReference>
<dbReference type="GO" id="GO:0016020">
    <property type="term" value="C:membrane"/>
    <property type="evidence" value="ECO:0007669"/>
    <property type="project" value="UniProtKB-SubCell"/>
</dbReference>
<keyword evidence="9 11" id="KW-0472">Membrane</keyword>
<dbReference type="Gene3D" id="1.20.120.1770">
    <property type="match status" value="1"/>
</dbReference>
<evidence type="ECO:0000256" key="2">
    <source>
        <dbReference type="ARBA" id="ARBA00022448"/>
    </source>
</evidence>
<feature type="transmembrane region" description="Helical" evidence="13">
    <location>
        <begin position="275"/>
        <end position="295"/>
    </location>
</feature>
<keyword evidence="6" id="KW-0732">Signal</keyword>
<keyword evidence="5 12" id="KW-0479">Metal-binding</keyword>
<evidence type="ECO:0000259" key="15">
    <source>
        <dbReference type="PROSITE" id="PS50939"/>
    </source>
</evidence>
<dbReference type="AlphaFoldDB" id="T2DNL6"/>
<feature type="transmembrane region" description="Helical" evidence="13">
    <location>
        <begin position="245"/>
        <end position="263"/>
    </location>
</feature>
<feature type="transmembrane region" description="Helical" evidence="13">
    <location>
        <begin position="315"/>
        <end position="333"/>
    </location>
</feature>
<evidence type="ECO:0000256" key="12">
    <source>
        <dbReference type="PIRSR" id="PIRSR037471-1"/>
    </source>
</evidence>
<feature type="binding site" description="axial binding residue" evidence="12">
    <location>
        <position position="244"/>
    </location>
    <ligand>
        <name>heme b</name>
        <dbReference type="ChEBI" id="CHEBI:60344"/>
        <label>1</label>
    </ligand>
    <ligandPart>
        <name>Fe</name>
        <dbReference type="ChEBI" id="CHEBI:18248"/>
    </ligandPart>
</feature>
<feature type="domain" description="Cytochrome b561" evidence="15">
    <location>
        <begin position="204"/>
        <end position="409"/>
    </location>
</feature>
<dbReference type="SMART" id="SM00665">
    <property type="entry name" value="B561"/>
    <property type="match status" value="1"/>
</dbReference>
<evidence type="ECO:0000256" key="13">
    <source>
        <dbReference type="SAM" id="Phobius"/>
    </source>
</evidence>
<keyword evidence="2 11" id="KW-0813">Transport</keyword>
<evidence type="ECO:0000256" key="8">
    <source>
        <dbReference type="ARBA" id="ARBA00022989"/>
    </source>
</evidence>
<keyword evidence="12" id="KW-0408">Iron</keyword>
<feature type="domain" description="DOMON" evidence="14">
    <location>
        <begin position="80"/>
        <end position="198"/>
    </location>
</feature>
<keyword evidence="7 11" id="KW-0249">Electron transport</keyword>
<evidence type="ECO:0000256" key="6">
    <source>
        <dbReference type="ARBA" id="ARBA00022729"/>
    </source>
</evidence>
<keyword evidence="3" id="KW-0349">Heme</keyword>
<organism evidence="16">
    <name type="scientific">Phaseolus vulgaris</name>
    <name type="common">Kidney bean</name>
    <name type="synonym">French bean</name>
    <dbReference type="NCBI Taxonomy" id="3885"/>
    <lineage>
        <taxon>Eukaryota</taxon>
        <taxon>Viridiplantae</taxon>
        <taxon>Streptophyta</taxon>
        <taxon>Embryophyta</taxon>
        <taxon>Tracheophyta</taxon>
        <taxon>Spermatophyta</taxon>
        <taxon>Magnoliopsida</taxon>
        <taxon>eudicotyledons</taxon>
        <taxon>Gunneridae</taxon>
        <taxon>Pentapetalae</taxon>
        <taxon>rosids</taxon>
        <taxon>fabids</taxon>
        <taxon>Fabales</taxon>
        <taxon>Fabaceae</taxon>
        <taxon>Papilionoideae</taxon>
        <taxon>50 kb inversion clade</taxon>
        <taxon>NPAAA clade</taxon>
        <taxon>indigoferoid/millettioid clade</taxon>
        <taxon>Phaseoleae</taxon>
        <taxon>Phaseolus</taxon>
    </lineage>
</organism>
<dbReference type="GO" id="GO:0046872">
    <property type="term" value="F:metal ion binding"/>
    <property type="evidence" value="ECO:0007669"/>
    <property type="project" value="UniProtKB-KW"/>
</dbReference>
<evidence type="ECO:0000259" key="14">
    <source>
        <dbReference type="PROSITE" id="PS50836"/>
    </source>
</evidence>
<dbReference type="Pfam" id="PF03188">
    <property type="entry name" value="Cytochrom_B561"/>
    <property type="match status" value="1"/>
</dbReference>
<evidence type="ECO:0000256" key="9">
    <source>
        <dbReference type="ARBA" id="ARBA00023136"/>
    </source>
</evidence>
<evidence type="ECO:0000313" key="16">
    <source>
        <dbReference type="EMBL" id="AGV54530.1"/>
    </source>
</evidence>
<feature type="transmembrane region" description="Helical" evidence="13">
    <location>
        <begin position="345"/>
        <end position="365"/>
    </location>
</feature>
<dbReference type="CDD" id="cd08760">
    <property type="entry name" value="Cyt_b561_FRRS1_like"/>
    <property type="match status" value="1"/>
</dbReference>
<dbReference type="EMBL" id="KF033542">
    <property type="protein sequence ID" value="AGV54530.1"/>
    <property type="molecule type" value="mRNA"/>
</dbReference>
<dbReference type="PROSITE" id="PS50836">
    <property type="entry name" value="DOMON"/>
    <property type="match status" value="1"/>
</dbReference>
<feature type="binding site" description="axial binding residue" evidence="12">
    <location>
        <position position="349"/>
    </location>
    <ligand>
        <name>heme b</name>
        <dbReference type="ChEBI" id="CHEBI:60344"/>
        <label>1</label>
    </ligand>
    <ligandPart>
        <name>Fe</name>
        <dbReference type="ChEBI" id="CHEBI:18248"/>
    </ligandPart>
</feature>
<evidence type="ECO:0000256" key="7">
    <source>
        <dbReference type="ARBA" id="ARBA00022982"/>
    </source>
</evidence>
<evidence type="ECO:0000256" key="10">
    <source>
        <dbReference type="ARBA" id="ARBA00053871"/>
    </source>
</evidence>
<reference evidence="16" key="1">
    <citation type="submission" date="2013-04" db="EMBL/GenBank/DDBJ databases">
        <title>Phaseolus vulgaris (BAT93) Pods Tissue cDNA Library Construction and Random Isolation of cDNA Clones for Gene Discovery.</title>
        <authorList>
            <person name="Amelia K."/>
            <person name="Bhore S.J."/>
            <person name="Shah F.H."/>
        </authorList>
    </citation>
    <scope>NUCLEOTIDE SEQUENCE</scope>
    <source>
        <tissue evidence="16">Pod</tissue>
    </source>
</reference>
<dbReference type="InterPro" id="IPR045265">
    <property type="entry name" value="AIR12_DOMON"/>
</dbReference>
<comment type="subcellular location">
    <subcellularLocation>
        <location evidence="1">Membrane</location>
        <topology evidence="1">Multi-pass membrane protein</topology>
    </subcellularLocation>
</comment>
<evidence type="ECO:0000256" key="3">
    <source>
        <dbReference type="ARBA" id="ARBA00022617"/>
    </source>
</evidence>
<dbReference type="PANTHER" id="PTHR23130:SF167">
    <property type="entry name" value="CYTOCHROME B561 AND DOMON DOMAIN-CONTAINING PROTEIN"/>
    <property type="match status" value="1"/>
</dbReference>
<dbReference type="InterPro" id="IPR005018">
    <property type="entry name" value="DOMON_domain"/>
</dbReference>
<dbReference type="Pfam" id="PF04526">
    <property type="entry name" value="DUF568"/>
    <property type="match status" value="1"/>
</dbReference>
<comment type="cofactor">
    <cofactor evidence="11">
        <name>heme b</name>
        <dbReference type="ChEBI" id="CHEBI:60344"/>
    </cofactor>
    <text evidence="11">Binds 2 heme b groups non-covalently.</text>
</comment>
<dbReference type="InterPro" id="IPR006593">
    <property type="entry name" value="Cyt_b561/ferric_Rdtase_TM"/>
</dbReference>
<protein>
    <recommendedName>
        <fullName evidence="11">Cytochrome b561 and DOMON domain-containing protein</fullName>
    </recommendedName>
</protein>
<evidence type="ECO:0000256" key="1">
    <source>
        <dbReference type="ARBA" id="ARBA00004141"/>
    </source>
</evidence>
<feature type="transmembrane region" description="Helical" evidence="13">
    <location>
        <begin position="385"/>
        <end position="408"/>
    </location>
</feature>
<keyword evidence="4 13" id="KW-0812">Transmembrane</keyword>
<dbReference type="PROSITE" id="PS50939">
    <property type="entry name" value="CYTOCHROME_B561"/>
    <property type="match status" value="1"/>
</dbReference>
<proteinExistence type="evidence at transcript level"/>
<name>T2DNL6_PHAVU</name>
<evidence type="ECO:0000256" key="5">
    <source>
        <dbReference type="ARBA" id="ARBA00022723"/>
    </source>
</evidence>
<evidence type="ECO:0000256" key="4">
    <source>
        <dbReference type="ARBA" id="ARBA00022692"/>
    </source>
</evidence>
<dbReference type="FunFam" id="1.20.120.1770:FF:000007">
    <property type="entry name" value="Cytochrome b561 and DOMON domain-containing protein"/>
    <property type="match status" value="1"/>
</dbReference>
<feature type="binding site" description="axial binding residue" evidence="12">
    <location>
        <position position="313"/>
    </location>
    <ligand>
        <name>heme b</name>
        <dbReference type="ChEBI" id="CHEBI:60344"/>
        <label>1</label>
    </ligand>
    <ligandPart>
        <name>Fe</name>
        <dbReference type="ChEBI" id="CHEBI:18248"/>
    </ligandPart>
</feature>
<keyword evidence="8 13" id="KW-1133">Transmembrane helix</keyword>
<dbReference type="PANTHER" id="PTHR23130">
    <property type="entry name" value="CYTOCHROME B561 AND DOMON DOMAIN-CONTAINING PROTEIN"/>
    <property type="match status" value="1"/>
</dbReference>
<evidence type="ECO:0000256" key="11">
    <source>
        <dbReference type="PIRNR" id="PIRNR037471"/>
    </source>
</evidence>